<dbReference type="SUPFAM" id="SSF56672">
    <property type="entry name" value="DNA/RNA polymerases"/>
    <property type="match status" value="1"/>
</dbReference>
<keyword evidence="4" id="KW-0695">RNA-directed DNA polymerase</keyword>
<evidence type="ECO:0000313" key="5">
    <source>
        <dbReference type="Proteomes" id="UP001151760"/>
    </source>
</evidence>
<keyword evidence="5" id="KW-1185">Reference proteome</keyword>
<dbReference type="InterPro" id="IPR012337">
    <property type="entry name" value="RNaseH-like_sf"/>
</dbReference>
<dbReference type="Pfam" id="PF17921">
    <property type="entry name" value="Integrase_H2C2"/>
    <property type="match status" value="1"/>
</dbReference>
<protein>
    <submittedName>
        <fullName evidence="4">Reverse transcriptase domain-containing protein</fullName>
    </submittedName>
</protein>
<evidence type="ECO:0000313" key="4">
    <source>
        <dbReference type="EMBL" id="GJS59809.1"/>
    </source>
</evidence>
<dbReference type="EMBL" id="BQNB010009176">
    <property type="protein sequence ID" value="GJS59809.1"/>
    <property type="molecule type" value="Genomic_DNA"/>
</dbReference>
<dbReference type="Gene3D" id="3.30.70.270">
    <property type="match status" value="1"/>
</dbReference>
<dbReference type="InterPro" id="IPR050951">
    <property type="entry name" value="Retrovirus_Pol_polyprotein"/>
</dbReference>
<gene>
    <name evidence="4" type="ORF">Tco_0654593</name>
</gene>
<feature type="domain" description="Integrase zinc-binding" evidence="3">
    <location>
        <begin position="169"/>
        <end position="211"/>
    </location>
</feature>
<dbReference type="InterPro" id="IPR043502">
    <property type="entry name" value="DNA/RNA_pol_sf"/>
</dbReference>
<accession>A0ABQ4X3N7</accession>
<dbReference type="Pfam" id="PF17919">
    <property type="entry name" value="RT_RNaseH_2"/>
    <property type="match status" value="1"/>
</dbReference>
<reference evidence="4" key="2">
    <citation type="submission" date="2022-01" db="EMBL/GenBank/DDBJ databases">
        <authorList>
            <person name="Yamashiro T."/>
            <person name="Shiraishi A."/>
            <person name="Satake H."/>
            <person name="Nakayama K."/>
        </authorList>
    </citation>
    <scope>NUCLEOTIDE SEQUENCE</scope>
</reference>
<dbReference type="SUPFAM" id="SSF53098">
    <property type="entry name" value="Ribonuclease H-like"/>
    <property type="match status" value="1"/>
</dbReference>
<dbReference type="Proteomes" id="UP001151760">
    <property type="component" value="Unassembled WGS sequence"/>
</dbReference>
<dbReference type="GO" id="GO:0003964">
    <property type="term" value="F:RNA-directed DNA polymerase activity"/>
    <property type="evidence" value="ECO:0007669"/>
    <property type="project" value="UniProtKB-KW"/>
</dbReference>
<organism evidence="4 5">
    <name type="scientific">Tanacetum coccineum</name>
    <dbReference type="NCBI Taxonomy" id="301880"/>
    <lineage>
        <taxon>Eukaryota</taxon>
        <taxon>Viridiplantae</taxon>
        <taxon>Streptophyta</taxon>
        <taxon>Embryophyta</taxon>
        <taxon>Tracheophyta</taxon>
        <taxon>Spermatophyta</taxon>
        <taxon>Magnoliopsida</taxon>
        <taxon>eudicotyledons</taxon>
        <taxon>Gunneridae</taxon>
        <taxon>Pentapetalae</taxon>
        <taxon>asterids</taxon>
        <taxon>campanulids</taxon>
        <taxon>Asterales</taxon>
        <taxon>Asteraceae</taxon>
        <taxon>Asteroideae</taxon>
        <taxon>Anthemideae</taxon>
        <taxon>Anthemidinae</taxon>
        <taxon>Tanacetum</taxon>
    </lineage>
</organism>
<evidence type="ECO:0000256" key="1">
    <source>
        <dbReference type="ARBA" id="ARBA00023268"/>
    </source>
</evidence>
<reference evidence="4" key="1">
    <citation type="journal article" date="2022" name="Int. J. Mol. Sci.">
        <title>Draft Genome of Tanacetum Coccineum: Genomic Comparison of Closely Related Tanacetum-Family Plants.</title>
        <authorList>
            <person name="Yamashiro T."/>
            <person name="Shiraishi A."/>
            <person name="Nakayama K."/>
            <person name="Satake H."/>
        </authorList>
    </citation>
    <scope>NUCLEOTIDE SEQUENCE</scope>
</reference>
<keyword evidence="4" id="KW-0808">Transferase</keyword>
<name>A0ABQ4X3N7_9ASTR</name>
<dbReference type="InterPro" id="IPR043128">
    <property type="entry name" value="Rev_trsase/Diguanyl_cyclase"/>
</dbReference>
<sequence length="429" mass="49555">MVNSNNIHVDPSKIEVVKNWKAPKTPSEMRSFLGLAGYYRRFIANFSKIAKPLTSLTQKNKKYEWGVEQEEAFQTLKDSLCNAPILSLPDEAKDFEVYCDVSNQGLGCVLMQRGKSSLKEKLLADQNEAIKEENAPAEMLRGLDQQMKKKGDGGLYYMDRIWVPLIGDTRTMIIGEAHATRYSIHPGADKMYYDLRDMYWWPGMKKDIATYKALGTQLDMSTAYHPQMDGQSERTIQTLEDMLRACTINSSGSWDTHIPLAEFSYNNSYHTSIRCATFESLYARKFRSPVLWAKVGETRLIGLKMVQVTTDKVVLIKERLKAARGHQKSYADNRRKPLEFEEGDHVLLKVSPWKGVVRFRKKDRQNPRFVEEPAKIMDHEVKRLKRSMIPIVKVHWNSKRGPAFTWEREDFMKAKYLNLFADRVDESTS</sequence>
<dbReference type="InterPro" id="IPR036397">
    <property type="entry name" value="RNaseH_sf"/>
</dbReference>
<dbReference type="Gene3D" id="1.10.340.70">
    <property type="match status" value="1"/>
</dbReference>
<dbReference type="Gene3D" id="3.30.420.10">
    <property type="entry name" value="Ribonuclease H-like superfamily/Ribonuclease H"/>
    <property type="match status" value="1"/>
</dbReference>
<feature type="domain" description="Reverse transcriptase/retrotransposon-derived protein RNase H-like" evidence="2">
    <location>
        <begin position="65"/>
        <end position="117"/>
    </location>
</feature>
<evidence type="ECO:0000259" key="3">
    <source>
        <dbReference type="Pfam" id="PF17921"/>
    </source>
</evidence>
<keyword evidence="1" id="KW-0511">Multifunctional enzyme</keyword>
<proteinExistence type="predicted"/>
<comment type="caution">
    <text evidence="4">The sequence shown here is derived from an EMBL/GenBank/DDBJ whole genome shotgun (WGS) entry which is preliminary data.</text>
</comment>
<dbReference type="PANTHER" id="PTHR37984">
    <property type="entry name" value="PROTEIN CBG26694"/>
    <property type="match status" value="1"/>
</dbReference>
<evidence type="ECO:0000259" key="2">
    <source>
        <dbReference type="Pfam" id="PF17919"/>
    </source>
</evidence>
<dbReference type="PANTHER" id="PTHR37984:SF5">
    <property type="entry name" value="PROTEIN NYNRIN-LIKE"/>
    <property type="match status" value="1"/>
</dbReference>
<dbReference type="InterPro" id="IPR041577">
    <property type="entry name" value="RT_RNaseH_2"/>
</dbReference>
<keyword evidence="4" id="KW-0548">Nucleotidyltransferase</keyword>
<dbReference type="InterPro" id="IPR041588">
    <property type="entry name" value="Integrase_H2C2"/>
</dbReference>